<feature type="compositionally biased region" description="Polar residues" evidence="1">
    <location>
        <begin position="85"/>
        <end position="96"/>
    </location>
</feature>
<name>A0AAP0RZR9_LIQFO</name>
<feature type="region of interest" description="Disordered" evidence="1">
    <location>
        <begin position="1"/>
        <end position="29"/>
    </location>
</feature>
<reference evidence="2 3" key="1">
    <citation type="journal article" date="2024" name="Plant J.">
        <title>Genome sequences and population genomics reveal climatic adaptation and genomic divergence between two closely related sweetgum species.</title>
        <authorList>
            <person name="Xu W.Q."/>
            <person name="Ren C.Q."/>
            <person name="Zhang X.Y."/>
            <person name="Comes H.P."/>
            <person name="Liu X.H."/>
            <person name="Li Y.G."/>
            <person name="Kettle C.J."/>
            <person name="Jalonen R."/>
            <person name="Gaisberger H."/>
            <person name="Ma Y.Z."/>
            <person name="Qiu Y.X."/>
        </authorList>
    </citation>
    <scope>NUCLEOTIDE SEQUENCE [LARGE SCALE GENOMIC DNA]</scope>
    <source>
        <strain evidence="2">Hangzhou</strain>
    </source>
</reference>
<dbReference type="AlphaFoldDB" id="A0AAP0RZR9"/>
<dbReference type="EMBL" id="JBBPBK010000004">
    <property type="protein sequence ID" value="KAK9287489.1"/>
    <property type="molecule type" value="Genomic_DNA"/>
</dbReference>
<evidence type="ECO:0000313" key="2">
    <source>
        <dbReference type="EMBL" id="KAK9287489.1"/>
    </source>
</evidence>
<proteinExistence type="predicted"/>
<protein>
    <submittedName>
        <fullName evidence="2">Uncharacterized protein</fullName>
    </submittedName>
</protein>
<dbReference type="PANTHER" id="PTHR34555">
    <property type="entry name" value="INTEGRAL MEMBRANE HEMOLYSIN-III-LIKE PROTEIN"/>
    <property type="match status" value="1"/>
</dbReference>
<gene>
    <name evidence="2" type="ORF">L1049_015910</name>
</gene>
<organism evidence="2 3">
    <name type="scientific">Liquidambar formosana</name>
    <name type="common">Formosan gum</name>
    <dbReference type="NCBI Taxonomy" id="63359"/>
    <lineage>
        <taxon>Eukaryota</taxon>
        <taxon>Viridiplantae</taxon>
        <taxon>Streptophyta</taxon>
        <taxon>Embryophyta</taxon>
        <taxon>Tracheophyta</taxon>
        <taxon>Spermatophyta</taxon>
        <taxon>Magnoliopsida</taxon>
        <taxon>eudicotyledons</taxon>
        <taxon>Gunneridae</taxon>
        <taxon>Pentapetalae</taxon>
        <taxon>Saxifragales</taxon>
        <taxon>Altingiaceae</taxon>
        <taxon>Liquidambar</taxon>
    </lineage>
</organism>
<sequence>MVQQMVDSKSSDYGLGNTETGLPTRDKQLPVALKKTALRDVQNENRIMAPTSMGNSLFSKERGPIIDAIKISGTKRPPPECPVSPTRTQSPSSNAANGHLVYVRRKSEAELGKSSTCGNTSNNADYPNSRQVDLVEEEMQLKPQMKEPKISCFPAFAPNPVAPLMNLSGKSPGTLSLGKSGNMLPPAEPNYLPLTSAFPSFDNSKGTRKKHWEERSIRLRLLLRNLDQSEQVDYLLMLRSLSSVELSRHAVELEKRSIQLSLEEAKELQRVGALNVLGKSMKNFRAPSTQQDQSEK</sequence>
<evidence type="ECO:0000313" key="3">
    <source>
        <dbReference type="Proteomes" id="UP001415857"/>
    </source>
</evidence>
<comment type="caution">
    <text evidence="2">The sequence shown here is derived from an EMBL/GenBank/DDBJ whole genome shotgun (WGS) entry which is preliminary data.</text>
</comment>
<accession>A0AAP0RZR9</accession>
<dbReference type="PANTHER" id="PTHR34555:SF1">
    <property type="entry name" value="INTEGRAL MEMBRANE HEMOLYSIN-III-LIKE PROTEIN"/>
    <property type="match status" value="1"/>
</dbReference>
<dbReference type="Proteomes" id="UP001415857">
    <property type="component" value="Unassembled WGS sequence"/>
</dbReference>
<feature type="region of interest" description="Disordered" evidence="1">
    <location>
        <begin position="71"/>
        <end position="98"/>
    </location>
</feature>
<evidence type="ECO:0000256" key="1">
    <source>
        <dbReference type="SAM" id="MobiDB-lite"/>
    </source>
</evidence>
<keyword evidence="3" id="KW-1185">Reference proteome</keyword>